<dbReference type="PANTHER" id="PTHR37852:SF1">
    <property type="entry name" value="HIG1 DOMAIN-CONTAINING PROTEIN"/>
    <property type="match status" value="1"/>
</dbReference>
<accession>A0A137PI13</accession>
<evidence type="ECO:0000313" key="2">
    <source>
        <dbReference type="Proteomes" id="UP000070444"/>
    </source>
</evidence>
<dbReference type="AlphaFoldDB" id="A0A137PI13"/>
<dbReference type="PANTHER" id="PTHR37852">
    <property type="entry name" value="YALI0B21208P"/>
    <property type="match status" value="1"/>
</dbReference>
<sequence>MTSTALPINPSGSQTITSTDPISFTQSFIDGFNDPKFSRAGLLTSERLFAMPVFSTLLGFAIDGYSGGKMASYRYRAEHQHKKPKSIQQWYFYHKTKNYKVILESIYKGSRMTAKLTALSCSFLVLEYCGDFVTDRKLPIVSSTLAGLVTATVVGKFRKFLYNIFIICFY</sequence>
<gene>
    <name evidence="1" type="ORF">CONCODRAFT_34262</name>
</gene>
<dbReference type="OrthoDB" id="5584028at2759"/>
<dbReference type="OMA" id="FSWINRF"/>
<name>A0A137PI13_CONC2</name>
<dbReference type="EMBL" id="KQ964421">
    <property type="protein sequence ID" value="KXN74637.1"/>
    <property type="molecule type" value="Genomic_DNA"/>
</dbReference>
<organism evidence="1 2">
    <name type="scientific">Conidiobolus coronatus (strain ATCC 28846 / CBS 209.66 / NRRL 28638)</name>
    <name type="common">Delacroixia coronata</name>
    <dbReference type="NCBI Taxonomy" id="796925"/>
    <lineage>
        <taxon>Eukaryota</taxon>
        <taxon>Fungi</taxon>
        <taxon>Fungi incertae sedis</taxon>
        <taxon>Zoopagomycota</taxon>
        <taxon>Entomophthoromycotina</taxon>
        <taxon>Entomophthoromycetes</taxon>
        <taxon>Entomophthorales</taxon>
        <taxon>Ancylistaceae</taxon>
        <taxon>Conidiobolus</taxon>
    </lineage>
</organism>
<proteinExistence type="predicted"/>
<dbReference type="PROSITE" id="PS00978">
    <property type="entry name" value="FAD_G3PDH_2"/>
    <property type="match status" value="1"/>
</dbReference>
<reference evidence="1 2" key="1">
    <citation type="journal article" date="2015" name="Genome Biol. Evol.">
        <title>Phylogenomic analyses indicate that early fungi evolved digesting cell walls of algal ancestors of land plants.</title>
        <authorList>
            <person name="Chang Y."/>
            <person name="Wang S."/>
            <person name="Sekimoto S."/>
            <person name="Aerts A.L."/>
            <person name="Choi C."/>
            <person name="Clum A."/>
            <person name="LaButti K.M."/>
            <person name="Lindquist E.A."/>
            <person name="Yee Ngan C."/>
            <person name="Ohm R.A."/>
            <person name="Salamov A.A."/>
            <person name="Grigoriev I.V."/>
            <person name="Spatafora J.W."/>
            <person name="Berbee M.L."/>
        </authorList>
    </citation>
    <scope>NUCLEOTIDE SEQUENCE [LARGE SCALE GENOMIC DNA]</scope>
    <source>
        <strain evidence="1 2">NRRL 28638</strain>
    </source>
</reference>
<protein>
    <submittedName>
        <fullName evidence="1">Uncharacterized protein</fullName>
    </submittedName>
</protein>
<dbReference type="STRING" id="796925.A0A137PI13"/>
<dbReference type="Proteomes" id="UP000070444">
    <property type="component" value="Unassembled WGS sequence"/>
</dbReference>
<keyword evidence="2" id="KW-1185">Reference proteome</keyword>
<evidence type="ECO:0000313" key="1">
    <source>
        <dbReference type="EMBL" id="KXN74637.1"/>
    </source>
</evidence>